<name>A0A3P8W2E3_CYNSE</name>
<evidence type="ECO:0000313" key="2">
    <source>
        <dbReference type="Proteomes" id="UP000265120"/>
    </source>
</evidence>
<reference evidence="1 2" key="1">
    <citation type="journal article" date="2014" name="Nat. Genet.">
        <title>Whole-genome sequence of a flatfish provides insights into ZW sex chromosome evolution and adaptation to a benthic lifestyle.</title>
        <authorList>
            <person name="Chen S."/>
            <person name="Zhang G."/>
            <person name="Shao C."/>
            <person name="Huang Q."/>
            <person name="Liu G."/>
            <person name="Zhang P."/>
            <person name="Song W."/>
            <person name="An N."/>
            <person name="Chalopin D."/>
            <person name="Volff J.N."/>
            <person name="Hong Y."/>
            <person name="Li Q."/>
            <person name="Sha Z."/>
            <person name="Zhou H."/>
            <person name="Xie M."/>
            <person name="Yu Q."/>
            <person name="Liu Y."/>
            <person name="Xiang H."/>
            <person name="Wang N."/>
            <person name="Wu K."/>
            <person name="Yang C."/>
            <person name="Zhou Q."/>
            <person name="Liao X."/>
            <person name="Yang L."/>
            <person name="Hu Q."/>
            <person name="Zhang J."/>
            <person name="Meng L."/>
            <person name="Jin L."/>
            <person name="Tian Y."/>
            <person name="Lian J."/>
            <person name="Yang J."/>
            <person name="Miao G."/>
            <person name="Liu S."/>
            <person name="Liang Z."/>
            <person name="Yan F."/>
            <person name="Li Y."/>
            <person name="Sun B."/>
            <person name="Zhang H."/>
            <person name="Zhang J."/>
            <person name="Zhu Y."/>
            <person name="Du M."/>
            <person name="Zhao Y."/>
            <person name="Schartl M."/>
            <person name="Tang Q."/>
            <person name="Wang J."/>
        </authorList>
    </citation>
    <scope>NUCLEOTIDE SEQUENCE</scope>
</reference>
<organism evidence="1 2">
    <name type="scientific">Cynoglossus semilaevis</name>
    <name type="common">Tongue sole</name>
    <dbReference type="NCBI Taxonomy" id="244447"/>
    <lineage>
        <taxon>Eukaryota</taxon>
        <taxon>Metazoa</taxon>
        <taxon>Chordata</taxon>
        <taxon>Craniata</taxon>
        <taxon>Vertebrata</taxon>
        <taxon>Euteleostomi</taxon>
        <taxon>Actinopterygii</taxon>
        <taxon>Neopterygii</taxon>
        <taxon>Teleostei</taxon>
        <taxon>Neoteleostei</taxon>
        <taxon>Acanthomorphata</taxon>
        <taxon>Carangaria</taxon>
        <taxon>Pleuronectiformes</taxon>
        <taxon>Pleuronectoidei</taxon>
        <taxon>Cynoglossidae</taxon>
        <taxon>Cynoglossinae</taxon>
        <taxon>Cynoglossus</taxon>
    </lineage>
</organism>
<reference evidence="1" key="2">
    <citation type="submission" date="2025-08" db="UniProtKB">
        <authorList>
            <consortium name="Ensembl"/>
        </authorList>
    </citation>
    <scope>IDENTIFICATION</scope>
</reference>
<proteinExistence type="predicted"/>
<dbReference type="GeneTree" id="ENSGT00390000018451"/>
<accession>A0A3P8W2E3</accession>
<protein>
    <submittedName>
        <fullName evidence="1">Mesenteric estrogen dependent adipogenesis</fullName>
    </submittedName>
</protein>
<dbReference type="Proteomes" id="UP000265120">
    <property type="component" value="Chromosome 19"/>
</dbReference>
<sequence>MSPNKASCSRVKVTELQEFLRDPPPGFLVEPLEGDSCGYRVHNCRTFAMGGVWRRNVQHRNSTVPQFSPVNSFLLVRTLSCVCVVPVVNQYVVCINGSDPLIKWQMARGLDWTISSVAGESYTVEVRTLLWATTNSHVCTDKLIKAEPVWRDAAFTLKYHSDALFDFPYWFGFSKRSFKVIPGWSSLFLLANKQTDKLYRTKHIFRLFFKRKVQVH</sequence>
<reference evidence="1" key="3">
    <citation type="submission" date="2025-09" db="UniProtKB">
        <authorList>
            <consortium name="Ensembl"/>
        </authorList>
    </citation>
    <scope>IDENTIFICATION</scope>
</reference>
<dbReference type="Ensembl" id="ENSCSET00000019995.1">
    <property type="protein sequence ID" value="ENSCSEP00000019756.1"/>
    <property type="gene ID" value="ENSCSEG00000012605.1"/>
</dbReference>
<evidence type="ECO:0000313" key="1">
    <source>
        <dbReference type="Ensembl" id="ENSCSEP00000019756.1"/>
    </source>
</evidence>
<dbReference type="AlphaFoldDB" id="A0A3P8W2E3"/>
<keyword evidence="2" id="KW-1185">Reference proteome</keyword>